<evidence type="ECO:0000313" key="3">
    <source>
        <dbReference type="Proteomes" id="UP001153618"/>
    </source>
</evidence>
<dbReference type="Gene3D" id="3.30.70.1060">
    <property type="entry name" value="Dimeric alpha+beta barrel"/>
    <property type="match status" value="1"/>
</dbReference>
<dbReference type="SUPFAM" id="SSF54909">
    <property type="entry name" value="Dimeric alpha+beta barrel"/>
    <property type="match status" value="1"/>
</dbReference>
<accession>A0A9W4HPK5</accession>
<gene>
    <name evidence="2" type="ORF">POLS_LOCUS4199</name>
</gene>
<keyword evidence="3" id="KW-1185">Reference proteome</keyword>
<feature type="domain" description="YCII-related" evidence="1">
    <location>
        <begin position="11"/>
        <end position="104"/>
    </location>
</feature>
<dbReference type="OrthoDB" id="5519740at2759"/>
<protein>
    <recommendedName>
        <fullName evidence="1">YCII-related domain-containing protein</fullName>
    </recommendedName>
</protein>
<dbReference type="Pfam" id="PF03795">
    <property type="entry name" value="YCII"/>
    <property type="match status" value="1"/>
</dbReference>
<dbReference type="InterPro" id="IPR005545">
    <property type="entry name" value="YCII"/>
</dbReference>
<comment type="caution">
    <text evidence="2">The sequence shown here is derived from an EMBL/GenBank/DDBJ whole genome shotgun (WGS) entry which is preliminary data.</text>
</comment>
<proteinExistence type="predicted"/>
<dbReference type="Proteomes" id="UP001153618">
    <property type="component" value="Unassembled WGS sequence"/>
</dbReference>
<dbReference type="PANTHER" id="PTHR33606">
    <property type="entry name" value="PROTEIN YCII"/>
    <property type="match status" value="1"/>
</dbReference>
<evidence type="ECO:0000259" key="1">
    <source>
        <dbReference type="Pfam" id="PF03795"/>
    </source>
</evidence>
<dbReference type="PANTHER" id="PTHR33606:SF3">
    <property type="entry name" value="PROTEIN YCII"/>
    <property type="match status" value="1"/>
</dbReference>
<dbReference type="EMBL" id="CAJVOS010000021">
    <property type="protein sequence ID" value="CAG8084196.1"/>
    <property type="molecule type" value="Genomic_DNA"/>
</dbReference>
<dbReference type="AlphaFoldDB" id="A0A9W4HPK5"/>
<sequence>MNQTPSSLQEYFVHVPDHPNVLAKRIALLKPHNVAAAPLVKAGRVPFFGSTLTHHGAIDEEPSENGTIMILKAESEEVIREIIREDIFTVEGVWDFEKVVIQPFKGK</sequence>
<organism evidence="2 3">
    <name type="scientific">Penicillium olsonii</name>
    <dbReference type="NCBI Taxonomy" id="99116"/>
    <lineage>
        <taxon>Eukaryota</taxon>
        <taxon>Fungi</taxon>
        <taxon>Dikarya</taxon>
        <taxon>Ascomycota</taxon>
        <taxon>Pezizomycotina</taxon>
        <taxon>Eurotiomycetes</taxon>
        <taxon>Eurotiomycetidae</taxon>
        <taxon>Eurotiales</taxon>
        <taxon>Aspergillaceae</taxon>
        <taxon>Penicillium</taxon>
    </lineage>
</organism>
<reference evidence="2" key="1">
    <citation type="submission" date="2021-07" db="EMBL/GenBank/DDBJ databases">
        <authorList>
            <person name="Branca A.L. A."/>
        </authorList>
    </citation>
    <scope>NUCLEOTIDE SEQUENCE</scope>
</reference>
<dbReference type="InterPro" id="IPR011008">
    <property type="entry name" value="Dimeric_a/b-barrel"/>
</dbReference>
<name>A0A9W4HPK5_PENOL</name>
<dbReference type="InterPro" id="IPR051807">
    <property type="entry name" value="Sec-metab_biosynth-assoc"/>
</dbReference>
<evidence type="ECO:0000313" key="2">
    <source>
        <dbReference type="EMBL" id="CAG8084196.1"/>
    </source>
</evidence>